<protein>
    <submittedName>
        <fullName evidence="2">Uncharacterized protein</fullName>
    </submittedName>
</protein>
<comment type="caution">
    <text evidence="2">The sequence shown here is derived from an EMBL/GenBank/DDBJ whole genome shotgun (WGS) entry which is preliminary data.</text>
</comment>
<dbReference type="AlphaFoldDB" id="A0A8J2WU21"/>
<sequence>MGAGSSVDMANAGLELPDGGPPPPGADAEFDALVEAEMRKRSSGTEPGIAPPPPRGADPAFDAMVEAEMVRQRGFAESYAARNRDLFDRDRAVDDARIRAAVERASDRRAYDAPRASEPPPQQPSKPFAPLGAPPEPFKPTGDPRRDAKLAYAAALREQMAAPKSSLRRSWGYDALPDDDALRSPPREKAPPRDDVQAPGPLGGAYALRPEQEPRRLSYAPAQPSPERLAREDYARDLEQQMREREARDRAARAEAASPPPRRAPVGAFPGAAAAPAAPAAFSPPMKQAADHALQGRRDARAKHVREVYGATGVAAAAFGAPGAEAPAARAKSITRPRDAGLEQDRRAKALEQKAALEAQMRANREAKEAADRKRREEDAAEDAKWAAKEAEDRRRREEGERAKKQAEQQRLDDLYAQQEADAKKRRNRRHEERTTPLRSPAPRSPRQPPSAQLRSPGSPAVVNTQARRTPPASPPVPSLAAQKVPAALVRASAAPGTKISDDDLERAASDFEARVAAELERFQDDRRRRVARAALPQNAGGALESLAEKIQQAPDLRTLAGLPPAAPRAAAADDAVPHISAEDDWGETSLAGESTFVPLPERVARAEAAYNLADTPPASAGALSPDAIADRWQRDHPLPGAKARRGPAARTSRRQNTVEQSLAGESSFHAFIDPADEAITSPAPPETFEDLADRIPDESFDSTLGA</sequence>
<feature type="compositionally biased region" description="Basic and acidic residues" evidence="1">
    <location>
        <begin position="363"/>
        <end position="414"/>
    </location>
</feature>
<feature type="region of interest" description="Disordered" evidence="1">
    <location>
        <begin position="616"/>
        <end position="707"/>
    </location>
</feature>
<feature type="region of interest" description="Disordered" evidence="1">
    <location>
        <begin position="103"/>
        <end position="301"/>
    </location>
</feature>
<name>A0A8J2WU21_9STRA</name>
<feature type="compositionally biased region" description="Low complexity" evidence="1">
    <location>
        <begin position="264"/>
        <end position="285"/>
    </location>
</feature>
<feature type="compositionally biased region" description="Basic and acidic residues" evidence="1">
    <location>
        <begin position="228"/>
        <end position="253"/>
    </location>
</feature>
<feature type="compositionally biased region" description="Low complexity" evidence="1">
    <location>
        <begin position="353"/>
        <end position="362"/>
    </location>
</feature>
<feature type="compositionally biased region" description="Low complexity" evidence="1">
    <location>
        <begin position="320"/>
        <end position="331"/>
    </location>
</feature>
<feature type="compositionally biased region" description="Basic and acidic residues" evidence="1">
    <location>
        <begin position="629"/>
        <end position="638"/>
    </location>
</feature>
<organism evidence="2 3">
    <name type="scientific">Pelagomonas calceolata</name>
    <dbReference type="NCBI Taxonomy" id="35677"/>
    <lineage>
        <taxon>Eukaryota</taxon>
        <taxon>Sar</taxon>
        <taxon>Stramenopiles</taxon>
        <taxon>Ochrophyta</taxon>
        <taxon>Pelagophyceae</taxon>
        <taxon>Pelagomonadales</taxon>
        <taxon>Pelagomonadaceae</taxon>
        <taxon>Pelagomonas</taxon>
    </lineage>
</organism>
<feature type="compositionally biased region" description="Basic and acidic residues" evidence="1">
    <location>
        <begin position="336"/>
        <end position="352"/>
    </location>
</feature>
<dbReference type="Proteomes" id="UP000789595">
    <property type="component" value="Unassembled WGS sequence"/>
</dbReference>
<feature type="compositionally biased region" description="Polar residues" evidence="1">
    <location>
        <begin position="655"/>
        <end position="665"/>
    </location>
</feature>
<feature type="compositionally biased region" description="Basic residues" evidence="1">
    <location>
        <begin position="643"/>
        <end position="654"/>
    </location>
</feature>
<reference evidence="2" key="1">
    <citation type="submission" date="2021-11" db="EMBL/GenBank/DDBJ databases">
        <authorList>
            <consortium name="Genoscope - CEA"/>
            <person name="William W."/>
        </authorList>
    </citation>
    <scope>NUCLEOTIDE SEQUENCE</scope>
</reference>
<proteinExistence type="predicted"/>
<feature type="compositionally biased region" description="Basic and acidic residues" evidence="1">
    <location>
        <begin position="180"/>
        <end position="196"/>
    </location>
</feature>
<accession>A0A8J2WU21</accession>
<evidence type="ECO:0000256" key="1">
    <source>
        <dbReference type="SAM" id="MobiDB-lite"/>
    </source>
</evidence>
<feature type="region of interest" description="Disordered" evidence="1">
    <location>
        <begin position="320"/>
        <end position="481"/>
    </location>
</feature>
<feature type="region of interest" description="Disordered" evidence="1">
    <location>
        <begin position="1"/>
        <end position="61"/>
    </location>
</feature>
<dbReference type="EMBL" id="CAKKNE010000002">
    <property type="protein sequence ID" value="CAH0367209.1"/>
    <property type="molecule type" value="Genomic_DNA"/>
</dbReference>
<feature type="compositionally biased region" description="Basic and acidic residues" evidence="1">
    <location>
        <begin position="103"/>
        <end position="112"/>
    </location>
</feature>
<evidence type="ECO:0000313" key="3">
    <source>
        <dbReference type="Proteomes" id="UP000789595"/>
    </source>
</evidence>
<evidence type="ECO:0000313" key="2">
    <source>
        <dbReference type="EMBL" id="CAH0367209.1"/>
    </source>
</evidence>
<gene>
    <name evidence="2" type="ORF">PECAL_2P02210</name>
</gene>
<keyword evidence="3" id="KW-1185">Reference proteome</keyword>